<feature type="transmembrane region" description="Helical" evidence="7">
    <location>
        <begin position="64"/>
        <end position="84"/>
    </location>
</feature>
<evidence type="ECO:0000256" key="2">
    <source>
        <dbReference type="ARBA" id="ARBA00022475"/>
    </source>
</evidence>
<dbReference type="InterPro" id="IPR001640">
    <property type="entry name" value="Lgt"/>
</dbReference>
<dbReference type="Pfam" id="PF01790">
    <property type="entry name" value="LGT"/>
    <property type="match status" value="1"/>
</dbReference>
<evidence type="ECO:0000313" key="9">
    <source>
        <dbReference type="Proteomes" id="UP000236728"/>
    </source>
</evidence>
<evidence type="ECO:0000256" key="1">
    <source>
        <dbReference type="ARBA" id="ARBA00007150"/>
    </source>
</evidence>
<feature type="transmembrane region" description="Helical" evidence="7">
    <location>
        <begin position="132"/>
        <end position="154"/>
    </location>
</feature>
<evidence type="ECO:0000256" key="6">
    <source>
        <dbReference type="ARBA" id="ARBA00023136"/>
    </source>
</evidence>
<keyword evidence="5 7" id="KW-1133">Transmembrane helix</keyword>
<accession>A0A1H6BWQ8</accession>
<feature type="transmembrane region" description="Helical" evidence="7">
    <location>
        <begin position="90"/>
        <end position="111"/>
    </location>
</feature>
<dbReference type="GO" id="GO:0005886">
    <property type="term" value="C:plasma membrane"/>
    <property type="evidence" value="ECO:0007669"/>
    <property type="project" value="InterPro"/>
</dbReference>
<feature type="transmembrane region" description="Helical" evidence="7">
    <location>
        <begin position="208"/>
        <end position="225"/>
    </location>
</feature>
<gene>
    <name evidence="8" type="ORF">SAMN05421819_4011</name>
</gene>
<dbReference type="EMBL" id="FNVA01000008">
    <property type="protein sequence ID" value="SEG65120.1"/>
    <property type="molecule type" value="Genomic_DNA"/>
</dbReference>
<feature type="transmembrane region" description="Helical" evidence="7">
    <location>
        <begin position="237"/>
        <end position="257"/>
    </location>
</feature>
<keyword evidence="2" id="KW-1003">Cell membrane</keyword>
<keyword evidence="6 7" id="KW-0472">Membrane</keyword>
<keyword evidence="4 7" id="KW-0812">Transmembrane</keyword>
<dbReference type="PANTHER" id="PTHR30589:SF0">
    <property type="entry name" value="PHOSPHATIDYLGLYCEROL--PROLIPOPROTEIN DIACYLGLYCERYL TRANSFERASE"/>
    <property type="match status" value="1"/>
</dbReference>
<proteinExistence type="inferred from homology"/>
<dbReference type="PANTHER" id="PTHR30589">
    <property type="entry name" value="PROLIPOPROTEIN DIACYLGLYCERYL TRANSFERASE"/>
    <property type="match status" value="1"/>
</dbReference>
<dbReference type="GO" id="GO:0008961">
    <property type="term" value="F:phosphatidylglycerol-prolipoprotein diacylglyceryl transferase activity"/>
    <property type="evidence" value="ECO:0007669"/>
    <property type="project" value="InterPro"/>
</dbReference>
<keyword evidence="8" id="KW-0449">Lipoprotein</keyword>
<sequence length="271" mass="29298">MRGCEVLARQTNTEQVDCSHLIVATIFHPALHPLFESLGYAAGFAVYRGLRSRQGDALDDERRWMVIAAAAVGGLVGSRVLGVAEQAPAMGLHLAMFFASGGKTIVGGLLGGWAGVELAKFAMKMKRRTGDLFAIPLCVGIAVGRLGCFFAGLADDTYGTPTSLPWGVNFGDGARRHPTQLYEFFSLAILAAVLWWMKRRPHREGQLFRIFMAAYLAWRLAIDFIKPQPLIGGMNVIQWACAAGICVIACGAIRTGVWRLRAEDTARAGGT</sequence>
<evidence type="ECO:0000256" key="4">
    <source>
        <dbReference type="ARBA" id="ARBA00022692"/>
    </source>
</evidence>
<evidence type="ECO:0000256" key="5">
    <source>
        <dbReference type="ARBA" id="ARBA00022989"/>
    </source>
</evidence>
<evidence type="ECO:0000256" key="3">
    <source>
        <dbReference type="ARBA" id="ARBA00022679"/>
    </source>
</evidence>
<dbReference type="Proteomes" id="UP000236728">
    <property type="component" value="Unassembled WGS sequence"/>
</dbReference>
<keyword evidence="9" id="KW-1185">Reference proteome</keyword>
<feature type="transmembrane region" description="Helical" evidence="7">
    <location>
        <begin position="179"/>
        <end position="196"/>
    </location>
</feature>
<comment type="similarity">
    <text evidence="1">Belongs to the Lgt family.</text>
</comment>
<reference evidence="8 9" key="1">
    <citation type="submission" date="2016-10" db="EMBL/GenBank/DDBJ databases">
        <authorList>
            <person name="de Groot N.N."/>
        </authorList>
    </citation>
    <scope>NUCLEOTIDE SEQUENCE [LARGE SCALE GENOMIC DNA]</scope>
    <source>
        <strain evidence="8 9">DSM 22489</strain>
    </source>
</reference>
<keyword evidence="3 8" id="KW-0808">Transferase</keyword>
<name>A0A1H6BWQ8_9BACT</name>
<evidence type="ECO:0000313" key="8">
    <source>
        <dbReference type="EMBL" id="SEG65120.1"/>
    </source>
</evidence>
<evidence type="ECO:0000256" key="7">
    <source>
        <dbReference type="SAM" id="Phobius"/>
    </source>
</evidence>
<organism evidence="8 9">
    <name type="scientific">Bryocella elongata</name>
    <dbReference type="NCBI Taxonomy" id="863522"/>
    <lineage>
        <taxon>Bacteria</taxon>
        <taxon>Pseudomonadati</taxon>
        <taxon>Acidobacteriota</taxon>
        <taxon>Terriglobia</taxon>
        <taxon>Terriglobales</taxon>
        <taxon>Acidobacteriaceae</taxon>
        <taxon>Bryocella</taxon>
    </lineage>
</organism>
<protein>
    <submittedName>
        <fullName evidence="8">Prolipoprotein diacylglyceryltransferase</fullName>
    </submittedName>
</protein>
<dbReference type="AlphaFoldDB" id="A0A1H6BWQ8"/>
<dbReference type="GO" id="GO:0042158">
    <property type="term" value="P:lipoprotein biosynthetic process"/>
    <property type="evidence" value="ECO:0007669"/>
    <property type="project" value="InterPro"/>
</dbReference>